<feature type="domain" description="Peptidase S8/S53" evidence="4">
    <location>
        <begin position="446"/>
        <end position="591"/>
    </location>
</feature>
<dbReference type="Proteomes" id="UP001244341">
    <property type="component" value="Chromosome 17b"/>
</dbReference>
<dbReference type="InterPro" id="IPR000209">
    <property type="entry name" value="Peptidase_S8/S53_dom"/>
</dbReference>
<name>A0ABY8UWB1_TETOB</name>
<dbReference type="PROSITE" id="PS00138">
    <property type="entry name" value="SUBTILASE_SER"/>
    <property type="match status" value="1"/>
</dbReference>
<sequence length="706" mass="75726">MEHCVSAARVTDSLQPGQAAAAALQTAGVKVHGQFGVQLSARMSPRQARSAAVRSACAYTFRSRPRVRGSARRLLQALQAGQVNSTQAVRAMGLDKVLAANPGLNGTGIRIGIISDSFAAGFPANISSSGCPGVPGTIIQKEGPSGSSDEGRAMAELICFVAPQAQLVFRTGMEGEADMAAGIMQLQRQGCRVIVDDIMYPAEAQFSPGILVQAIEKVKSLGVAYFTAGGNEDGTAIDFQSRWATITDPATGEALGSGHVWAPTFSGSMADMFLEIKIKRQDYFRSVDINLQWNQPFFRNTLGLAGPLSDVHIYVCDKPVTSWQQLDPFLPSRDKICDVYYDTPIGYEPFWPSDLVDHNGEEPPPGAISLGGTQDAAETVSFFVTPSNSPGKFLSKFLFIQHVDTYQGQWDAPANSNLDLKIFWSGDERNNILLPPRQWGGRYLRNGSTTAAHGNTPGAMSICAVDYRNTPAYGVSPAVAEDFSGQGITPIYYDAQGAALPVPVRYLKPDVCAPQNTDTSFFGNDGLPETDTDNTGLPNFKGTSAAAPHAAAVAALMLQQNPLLKPDTIYSLMRATAYDMPYRWDRRTGYGYIAADRLLGPQGFCANQPDGTACTPARSRYQQSTAAAPNPTNRAAVATPPWWWSTNCSTAAWQCKGQACTAVRVPIAAAIGVRCNDNNPCTTNDRCNTQGICAGTGSCGRRRRWP</sequence>
<dbReference type="EMBL" id="CP126224">
    <property type="protein sequence ID" value="WIA23823.1"/>
    <property type="molecule type" value="Genomic_DNA"/>
</dbReference>
<proteinExistence type="predicted"/>
<accession>A0ABY8UWB1</accession>
<keyword evidence="6" id="KW-1185">Reference proteome</keyword>
<dbReference type="Pfam" id="PF00082">
    <property type="entry name" value="Peptidase_S8"/>
    <property type="match status" value="1"/>
</dbReference>
<evidence type="ECO:0000256" key="2">
    <source>
        <dbReference type="ARBA" id="ARBA00022801"/>
    </source>
</evidence>
<evidence type="ECO:0000256" key="1">
    <source>
        <dbReference type="ARBA" id="ARBA00022670"/>
    </source>
</evidence>
<dbReference type="InterPro" id="IPR036852">
    <property type="entry name" value="Peptidase_S8/S53_dom_sf"/>
</dbReference>
<keyword evidence="3" id="KW-0720">Serine protease</keyword>
<dbReference type="InterPro" id="IPR023828">
    <property type="entry name" value="Peptidase_S8_Ser-AS"/>
</dbReference>
<organism evidence="5 6">
    <name type="scientific">Tetradesmus obliquus</name>
    <name type="common">Green alga</name>
    <name type="synonym">Acutodesmus obliquus</name>
    <dbReference type="NCBI Taxonomy" id="3088"/>
    <lineage>
        <taxon>Eukaryota</taxon>
        <taxon>Viridiplantae</taxon>
        <taxon>Chlorophyta</taxon>
        <taxon>core chlorophytes</taxon>
        <taxon>Chlorophyceae</taxon>
        <taxon>CS clade</taxon>
        <taxon>Sphaeropleales</taxon>
        <taxon>Scenedesmaceae</taxon>
        <taxon>Tetradesmus</taxon>
    </lineage>
</organism>
<gene>
    <name evidence="5" type="ORF">OEZ85_013490</name>
</gene>
<evidence type="ECO:0000259" key="4">
    <source>
        <dbReference type="Pfam" id="PF00082"/>
    </source>
</evidence>
<reference evidence="5 6" key="1">
    <citation type="submission" date="2023-05" db="EMBL/GenBank/DDBJ databases">
        <title>A 100% complete, gapless, phased diploid assembly of the Scenedesmus obliquus UTEX 3031 genome.</title>
        <authorList>
            <person name="Biondi T.C."/>
            <person name="Hanschen E.R."/>
            <person name="Kwon T."/>
            <person name="Eng W."/>
            <person name="Kruse C.P.S."/>
            <person name="Koehler S.I."/>
            <person name="Kunde Y."/>
            <person name="Gleasner C.D."/>
            <person name="You Mak K.T."/>
            <person name="Polle J."/>
            <person name="Hovde B.T."/>
            <person name="Starkenburg S.R."/>
        </authorList>
    </citation>
    <scope>NUCLEOTIDE SEQUENCE [LARGE SCALE GENOMIC DNA]</scope>
    <source>
        <strain evidence="5 6">DOE0152z</strain>
    </source>
</reference>
<evidence type="ECO:0000313" key="5">
    <source>
        <dbReference type="EMBL" id="WIA23823.1"/>
    </source>
</evidence>
<evidence type="ECO:0000256" key="3">
    <source>
        <dbReference type="ARBA" id="ARBA00022825"/>
    </source>
</evidence>
<protein>
    <recommendedName>
        <fullName evidence="4">Peptidase S8/S53 domain-containing protein</fullName>
    </recommendedName>
</protein>
<dbReference type="Gene3D" id="3.40.50.200">
    <property type="entry name" value="Peptidase S8/S53 domain"/>
    <property type="match status" value="2"/>
</dbReference>
<keyword evidence="1" id="KW-0645">Protease</keyword>
<dbReference type="SUPFAM" id="SSF52743">
    <property type="entry name" value="Subtilisin-like"/>
    <property type="match status" value="1"/>
</dbReference>
<keyword evidence="2" id="KW-0378">Hydrolase</keyword>
<evidence type="ECO:0000313" key="6">
    <source>
        <dbReference type="Proteomes" id="UP001244341"/>
    </source>
</evidence>